<sequence>MFAKNKTCYLLGKNIFFVEWNYMKKVFVCQWNICRKDKK</sequence>
<name>A0A0W8FRH6_9ZZZZ</name>
<dbReference type="AlphaFoldDB" id="A0A0W8FRH6"/>
<protein>
    <submittedName>
        <fullName evidence="1">Uncharacterized protein</fullName>
    </submittedName>
</protein>
<accession>A0A0W8FRH6</accession>
<comment type="caution">
    <text evidence="1">The sequence shown here is derived from an EMBL/GenBank/DDBJ whole genome shotgun (WGS) entry which is preliminary data.</text>
</comment>
<organism evidence="1">
    <name type="scientific">hydrocarbon metagenome</name>
    <dbReference type="NCBI Taxonomy" id="938273"/>
    <lineage>
        <taxon>unclassified sequences</taxon>
        <taxon>metagenomes</taxon>
        <taxon>ecological metagenomes</taxon>
    </lineage>
</organism>
<gene>
    <name evidence="1" type="ORF">ASZ90_006820</name>
</gene>
<proteinExistence type="predicted"/>
<dbReference type="EMBL" id="LNQE01000909">
    <property type="protein sequence ID" value="KUG23378.1"/>
    <property type="molecule type" value="Genomic_DNA"/>
</dbReference>
<reference evidence="1" key="1">
    <citation type="journal article" date="2015" name="Proc. Natl. Acad. Sci. U.S.A.">
        <title>Networks of energetic and metabolic interactions define dynamics in microbial communities.</title>
        <authorList>
            <person name="Embree M."/>
            <person name="Liu J.K."/>
            <person name="Al-Bassam M.M."/>
            <person name="Zengler K."/>
        </authorList>
    </citation>
    <scope>NUCLEOTIDE SEQUENCE</scope>
</reference>
<evidence type="ECO:0000313" key="1">
    <source>
        <dbReference type="EMBL" id="KUG23378.1"/>
    </source>
</evidence>